<evidence type="ECO:0008006" key="3">
    <source>
        <dbReference type="Google" id="ProtNLM"/>
    </source>
</evidence>
<dbReference type="EMBL" id="NRRV01000021">
    <property type="protein sequence ID" value="MBK1631123.1"/>
    <property type="molecule type" value="Genomic_DNA"/>
</dbReference>
<dbReference type="Proteomes" id="UP000748752">
    <property type="component" value="Unassembled WGS sequence"/>
</dbReference>
<proteinExistence type="predicted"/>
<dbReference type="SUPFAM" id="SSF140931">
    <property type="entry name" value="Fic-like"/>
    <property type="match status" value="1"/>
</dbReference>
<accession>A0ABS1CHD4</accession>
<gene>
    <name evidence="1" type="ORF">CKO31_10285</name>
</gene>
<keyword evidence="2" id="KW-1185">Reference proteome</keyword>
<dbReference type="RefSeq" id="WP_200236810.1">
    <property type="nucleotide sequence ID" value="NZ_NRRV01000021.1"/>
</dbReference>
<reference evidence="1 2" key="1">
    <citation type="journal article" date="2020" name="Microorganisms">
        <title>Osmotic Adaptation and Compatible Solute Biosynthesis of Phototrophic Bacteria as Revealed from Genome Analyses.</title>
        <authorList>
            <person name="Imhoff J.F."/>
            <person name="Rahn T."/>
            <person name="Kunzel S."/>
            <person name="Keller A."/>
            <person name="Neulinger S.C."/>
        </authorList>
    </citation>
    <scope>NUCLEOTIDE SEQUENCE [LARGE SCALE GENOMIC DNA]</scope>
    <source>
        <strain evidence="1 2">DSM 6210</strain>
    </source>
</reference>
<sequence length="219" mass="24311">MAKAPRLNLPAIEESLRAVQHDFEHINRQLETRRDPLSDAVIEHMMLGYAEVDALLAERTDPFELGNSGALLALNFLVICGTDRRLRGECAAALTATEERFYAKGDGGFESLAEYLALLDGETIWRRAAGAYIHVLSEPQLYIEGNHRTGALIMSWMLAHAGKPPFVLSVNNAKAYFDPSSVAKDTRKHSLRMLLTRPKLLKSFAALLKDGAEKTHLLL</sequence>
<evidence type="ECO:0000313" key="2">
    <source>
        <dbReference type="Proteomes" id="UP000748752"/>
    </source>
</evidence>
<dbReference type="InterPro" id="IPR036597">
    <property type="entry name" value="Fido-like_dom_sf"/>
</dbReference>
<organism evidence="1 2">
    <name type="scientific">Thiohalocapsa halophila</name>
    <dbReference type="NCBI Taxonomy" id="69359"/>
    <lineage>
        <taxon>Bacteria</taxon>
        <taxon>Pseudomonadati</taxon>
        <taxon>Pseudomonadota</taxon>
        <taxon>Gammaproteobacteria</taxon>
        <taxon>Chromatiales</taxon>
        <taxon>Chromatiaceae</taxon>
        <taxon>Thiohalocapsa</taxon>
    </lineage>
</organism>
<dbReference type="Gene3D" id="1.10.3290.10">
    <property type="entry name" value="Fido-like domain"/>
    <property type="match status" value="1"/>
</dbReference>
<comment type="caution">
    <text evidence="1">The sequence shown here is derived from an EMBL/GenBank/DDBJ whole genome shotgun (WGS) entry which is preliminary data.</text>
</comment>
<name>A0ABS1CHD4_9GAMM</name>
<protein>
    <recommendedName>
        <fullName evidence="3">Fido domain-containing protein</fullName>
    </recommendedName>
</protein>
<evidence type="ECO:0000313" key="1">
    <source>
        <dbReference type="EMBL" id="MBK1631123.1"/>
    </source>
</evidence>